<dbReference type="Pfam" id="PF18870">
    <property type="entry name" value="HEPN_RES_NTD1"/>
    <property type="match status" value="1"/>
</dbReference>
<sequence>MSGVDQEQQDLWAKGLSGLKDTFVCSSHINEYAITAFIKRNSKKGICSYCQRPKNVIPFEKLIFFIMEGVMNFYEDAAEFMSYDSSEGGYLGDTYTQWELINDKIALEIDNYQLNEDIIDCIDDRAWSEPNKYYDSDSEILVYHWDYFKDVTKHKSRYLFGRSDTFKSFSYNQNAYDILDEIGSKVKEFGLVKTLSQKIELFRCRQHSKVESISTASQIASPPDDYALYSNRMSPAGISMFYCAFNRDTAIAETIDTSNKSKDVFTLATFKANRVLNLIDFSDMPVPPSMFDVENFKNYYSTRFLRDFVADISQTIKRDGKEHIDYVPTQIVTEYFRYLFNGNIKIDGLIYPSAKIMDSKCCVLFFDNEQSLEELMLMPSSLVTKNV</sequence>
<keyword evidence="4" id="KW-1185">Reference proteome</keyword>
<dbReference type="Proteomes" id="UP001597511">
    <property type="component" value="Unassembled WGS sequence"/>
</dbReference>
<reference evidence="4" key="1">
    <citation type="journal article" date="2019" name="Int. J. Syst. Evol. Microbiol.">
        <title>The Global Catalogue of Microorganisms (GCM) 10K type strain sequencing project: providing services to taxonomists for standard genome sequencing and annotation.</title>
        <authorList>
            <consortium name="The Broad Institute Genomics Platform"/>
            <consortium name="The Broad Institute Genome Sequencing Center for Infectious Disease"/>
            <person name="Wu L."/>
            <person name="Ma J."/>
        </authorList>
    </citation>
    <scope>NUCLEOTIDE SEQUENCE [LARGE SCALE GENOMIC DNA]</scope>
    <source>
        <strain evidence="4">KCTC 23299</strain>
    </source>
</reference>
<evidence type="ECO:0000313" key="3">
    <source>
        <dbReference type="EMBL" id="MFD2919999.1"/>
    </source>
</evidence>
<organism evidence="3 4">
    <name type="scientific">Terrimonas rubra</name>
    <dbReference type="NCBI Taxonomy" id="1035890"/>
    <lineage>
        <taxon>Bacteria</taxon>
        <taxon>Pseudomonadati</taxon>
        <taxon>Bacteroidota</taxon>
        <taxon>Chitinophagia</taxon>
        <taxon>Chitinophagales</taxon>
        <taxon>Chitinophagaceae</taxon>
        <taxon>Terrimonas</taxon>
    </lineage>
</organism>
<dbReference type="InterPro" id="IPR041206">
    <property type="entry name" value="HEPN/RES_NTD1"/>
</dbReference>
<feature type="domain" description="RES" evidence="1">
    <location>
        <begin position="219"/>
        <end position="369"/>
    </location>
</feature>
<evidence type="ECO:0000259" key="2">
    <source>
        <dbReference type="Pfam" id="PF18870"/>
    </source>
</evidence>
<dbReference type="Pfam" id="PF08808">
    <property type="entry name" value="RES"/>
    <property type="match status" value="1"/>
</dbReference>
<gene>
    <name evidence="3" type="ORF">ACFS6H_09790</name>
</gene>
<dbReference type="RefSeq" id="WP_386097792.1">
    <property type="nucleotide sequence ID" value="NZ_JBHUOZ010000003.1"/>
</dbReference>
<protein>
    <submittedName>
        <fullName evidence="3">HEPN-associated N-terminal domain-containing protein</fullName>
    </submittedName>
</protein>
<dbReference type="EMBL" id="JBHUOZ010000003">
    <property type="protein sequence ID" value="MFD2919999.1"/>
    <property type="molecule type" value="Genomic_DNA"/>
</dbReference>
<evidence type="ECO:0000313" key="4">
    <source>
        <dbReference type="Proteomes" id="UP001597511"/>
    </source>
</evidence>
<dbReference type="InterPro" id="IPR014914">
    <property type="entry name" value="RES_dom"/>
</dbReference>
<feature type="domain" description="HEPN/RES N-terminal" evidence="2">
    <location>
        <begin position="41"/>
        <end position="164"/>
    </location>
</feature>
<accession>A0ABW6A3U9</accession>
<comment type="caution">
    <text evidence="3">The sequence shown here is derived from an EMBL/GenBank/DDBJ whole genome shotgun (WGS) entry which is preliminary data.</text>
</comment>
<evidence type="ECO:0000259" key="1">
    <source>
        <dbReference type="Pfam" id="PF08808"/>
    </source>
</evidence>
<name>A0ABW6A3U9_9BACT</name>
<proteinExistence type="predicted"/>